<dbReference type="PANTHER" id="PTHR10758">
    <property type="entry name" value="26S PROTEASOME NON-ATPASE REGULATORY SUBUNIT 3/COP9 SIGNALOSOME COMPLEX SUBUNIT 3"/>
    <property type="match status" value="1"/>
</dbReference>
<evidence type="ECO:0000256" key="2">
    <source>
        <dbReference type="SAM" id="Coils"/>
    </source>
</evidence>
<evidence type="ECO:0000256" key="1">
    <source>
        <dbReference type="ARBA" id="ARBA00022490"/>
    </source>
</evidence>
<organism evidence="5 6">
    <name type="scientific">Phyllosticta citricarpa</name>
    <dbReference type="NCBI Taxonomy" id="55181"/>
    <lineage>
        <taxon>Eukaryota</taxon>
        <taxon>Fungi</taxon>
        <taxon>Dikarya</taxon>
        <taxon>Ascomycota</taxon>
        <taxon>Pezizomycotina</taxon>
        <taxon>Dothideomycetes</taxon>
        <taxon>Dothideomycetes incertae sedis</taxon>
        <taxon>Botryosphaeriales</taxon>
        <taxon>Phyllostictaceae</taxon>
        <taxon>Phyllosticta</taxon>
    </lineage>
</organism>
<evidence type="ECO:0000259" key="4">
    <source>
        <dbReference type="Pfam" id="PF22788"/>
    </source>
</evidence>
<keyword evidence="1" id="KW-0963">Cytoplasm</keyword>
<reference evidence="5 6" key="1">
    <citation type="submission" date="2024-04" db="EMBL/GenBank/DDBJ databases">
        <title>Phyllosticta paracitricarpa is synonymous to the EU quarantine fungus P. citricarpa based on phylogenomic analyses.</title>
        <authorList>
            <consortium name="Lawrence Berkeley National Laboratory"/>
            <person name="Van Ingen-Buijs V.A."/>
            <person name="Van Westerhoven A.C."/>
            <person name="Haridas S."/>
            <person name="Skiadas P."/>
            <person name="Martin F."/>
            <person name="Groenewald J.Z."/>
            <person name="Crous P.W."/>
            <person name="Seidl M.F."/>
        </authorList>
    </citation>
    <scope>NUCLEOTIDE SEQUENCE [LARGE SCALE GENOMIC DNA]</scope>
    <source>
        <strain evidence="5 6">CBS 122670</strain>
    </source>
</reference>
<protein>
    <recommendedName>
        <fullName evidence="4">COP9 signalosome complex subunit 3 N-terminal helical repeats domain-containing protein</fullName>
    </recommendedName>
</protein>
<accession>A0ABR1ML10</accession>
<dbReference type="Pfam" id="PF22788">
    <property type="entry name" value="COP9_hel_rpt"/>
    <property type="match status" value="1"/>
</dbReference>
<feature type="coiled-coil region" evidence="2">
    <location>
        <begin position="421"/>
        <end position="448"/>
    </location>
</feature>
<dbReference type="InterPro" id="IPR050756">
    <property type="entry name" value="CSN3"/>
</dbReference>
<evidence type="ECO:0000313" key="5">
    <source>
        <dbReference type="EMBL" id="KAK7552440.1"/>
    </source>
</evidence>
<keyword evidence="6" id="KW-1185">Reference proteome</keyword>
<keyword evidence="2" id="KW-0175">Coiled coil</keyword>
<dbReference type="EMBL" id="JBBPDW010000005">
    <property type="protein sequence ID" value="KAK7552440.1"/>
    <property type="molecule type" value="Genomic_DNA"/>
</dbReference>
<name>A0ABR1ML10_9PEZI</name>
<feature type="region of interest" description="Disordered" evidence="3">
    <location>
        <begin position="465"/>
        <end position="498"/>
    </location>
</feature>
<dbReference type="PANTHER" id="PTHR10758:SF1">
    <property type="entry name" value="COP9 SIGNALOSOME COMPLEX SUBUNIT 3"/>
    <property type="match status" value="1"/>
</dbReference>
<dbReference type="InterPro" id="IPR055089">
    <property type="entry name" value="COP9_N"/>
</dbReference>
<feature type="compositionally biased region" description="Acidic residues" evidence="3">
    <location>
        <begin position="488"/>
        <end position="498"/>
    </location>
</feature>
<evidence type="ECO:0000256" key="3">
    <source>
        <dbReference type="SAM" id="MobiDB-lite"/>
    </source>
</evidence>
<proteinExistence type="predicted"/>
<feature type="domain" description="COP9 signalosome complex subunit 3 N-terminal helical repeats" evidence="4">
    <location>
        <begin position="53"/>
        <end position="282"/>
    </location>
</feature>
<dbReference type="Proteomes" id="UP001365128">
    <property type="component" value="Unassembled WGS sequence"/>
</dbReference>
<comment type="caution">
    <text evidence="5">The sequence shown here is derived from an EMBL/GenBank/DDBJ whole genome shotgun (WGS) entry which is preliminary data.</text>
</comment>
<gene>
    <name evidence="5" type="ORF">IWX46DRAFT_342028</name>
</gene>
<evidence type="ECO:0000313" key="6">
    <source>
        <dbReference type="Proteomes" id="UP001365128"/>
    </source>
</evidence>
<sequence>MADPTTLFNFPPAGASLEQLSPSEYDQAIRSYIQTLDGINPYFWVAGALGDEKLLDILDPSVNTIPYLYVLYSQISALVDQRKDGPMPDNIKPGGELFSKLATFLDSFDPMQIRYVGKTWRNVIELLNNIARAVSQPAVALVPIRNAMTRMDPTLGTFTSTHLLYLRLCHMVRAHFEALPVLEQYIHSFPSTPVKGGEFTLPCADHFTSAGYITTASGLSAKVSSSDVQEYFLLGANTYLALRQWGQAQLFLEYILTTPAQNVATGLMAEAYRKWVLVSCLVENTSSLKGANSIALRSIKAASRAYDALVEVFNSGDAAKLHAEIDTGASIWQEDGNKGLVRELQAHQSKVFVKNLQKTYAAAPLANVATWINKSPQAVEQYLQALIDEGFLNAAIEQPSADATTKILRFHDANHCNMPATQAEEQQLAELMAQAKKTQELADHIKAATHRLTVMRDYVDHVKKRAKNKEGADPGLGGDTMDVSWEAHDEDEDMMADL</sequence>